<protein>
    <submittedName>
        <fullName evidence="3">Blast:Protein Cep89 homolog</fullName>
    </submittedName>
</protein>
<dbReference type="PANTHER" id="PTHR36170:SF1">
    <property type="entry name" value="CENTROSOMAL PROTEIN OF 89 KDA"/>
    <property type="match status" value="1"/>
</dbReference>
<dbReference type="GO" id="GO:0097539">
    <property type="term" value="C:ciliary transition fiber"/>
    <property type="evidence" value="ECO:0007669"/>
    <property type="project" value="TreeGrafter"/>
</dbReference>
<dbReference type="Proteomes" id="UP000268350">
    <property type="component" value="Unassembled WGS sequence"/>
</dbReference>
<evidence type="ECO:0000313" key="3">
    <source>
        <dbReference type="EMBL" id="SPP72712.1"/>
    </source>
</evidence>
<feature type="region of interest" description="Disordered" evidence="2">
    <location>
        <begin position="1"/>
        <end position="67"/>
    </location>
</feature>
<keyword evidence="4" id="KW-1185">Reference proteome</keyword>
<accession>A0A3B0J1I9</accession>
<dbReference type="GO" id="GO:0045202">
    <property type="term" value="C:synapse"/>
    <property type="evidence" value="ECO:0007669"/>
    <property type="project" value="GOC"/>
</dbReference>
<dbReference type="GO" id="GO:0005814">
    <property type="term" value="C:centriole"/>
    <property type="evidence" value="ECO:0007669"/>
    <property type="project" value="InterPro"/>
</dbReference>
<sequence length="496" mass="56133">MSSRSVMITDLDQTDHEEAAEERPPTQPKRNRKPLQTLSGNFSRRSRSVEVEQRQQAAPAPRKDRRDRTLNGLLQAKDQQLEQLVQRLSTLHKYNEQFAKENERLRSDSSQLESRLAEVEQQVTDCVRCQQLNQKLAAVLGQNRSLANDVDMLKTLVFRLNVQIESYQDQRRTGEKEPTCSAVAAAAAAAACTSDSTGCQPLPTHTLGPLLHAYDESIRDKDALLAQYNTEFEHFTGELKRALEDNTKLLQSQEQLRRDLGGWREERVCLQAQLGVCRSKAEAQTRKTDLAKEKLVEVMHCYEQRMQTLLLDMDHLQAAYARTKSELAAHRSAAAPNSTNAANTAAAGAAAAAAAPPPPLESEAVNQCKTLLEELKQEHVRERTALQDQLKASSMRASALVRSTEKAKHSRDRLKARLRMALQWAQKLEAGQAEMRDTYDAVRRLEVLVKHKESQLRGLHARNIEELDKLRRKLEHKDETIRTLLRGKLERRPAVD</sequence>
<dbReference type="EMBL" id="OUUW01000001">
    <property type="protein sequence ID" value="SPP72712.1"/>
    <property type="molecule type" value="Genomic_DNA"/>
</dbReference>
<dbReference type="GO" id="GO:0007268">
    <property type="term" value="P:chemical synaptic transmission"/>
    <property type="evidence" value="ECO:0007669"/>
    <property type="project" value="InterPro"/>
</dbReference>
<feature type="compositionally biased region" description="Basic and acidic residues" evidence="2">
    <location>
        <begin position="13"/>
        <end position="24"/>
    </location>
</feature>
<reference evidence="4" key="1">
    <citation type="submission" date="2018-01" db="EMBL/GenBank/DDBJ databases">
        <authorList>
            <person name="Alioto T."/>
            <person name="Alioto T."/>
        </authorList>
    </citation>
    <scope>NUCLEOTIDE SEQUENCE [LARGE SCALE GENOMIC DNA]</scope>
</reference>
<evidence type="ECO:0000256" key="1">
    <source>
        <dbReference type="SAM" id="Coils"/>
    </source>
</evidence>
<feature type="coiled-coil region" evidence="1">
    <location>
        <begin position="95"/>
        <end position="149"/>
    </location>
</feature>
<dbReference type="GO" id="GO:0060271">
    <property type="term" value="P:cilium assembly"/>
    <property type="evidence" value="ECO:0007669"/>
    <property type="project" value="InterPro"/>
</dbReference>
<dbReference type="AlphaFoldDB" id="A0A3B0J1I9"/>
<name>A0A3B0J1I9_DROGU</name>
<gene>
    <name evidence="3" type="ORF">DGUA_6G000077</name>
</gene>
<evidence type="ECO:0000313" key="4">
    <source>
        <dbReference type="Proteomes" id="UP000268350"/>
    </source>
</evidence>
<organism evidence="3 4">
    <name type="scientific">Drosophila guanche</name>
    <name type="common">Fruit fly</name>
    <dbReference type="NCBI Taxonomy" id="7266"/>
    <lineage>
        <taxon>Eukaryota</taxon>
        <taxon>Metazoa</taxon>
        <taxon>Ecdysozoa</taxon>
        <taxon>Arthropoda</taxon>
        <taxon>Hexapoda</taxon>
        <taxon>Insecta</taxon>
        <taxon>Pterygota</taxon>
        <taxon>Neoptera</taxon>
        <taxon>Endopterygota</taxon>
        <taxon>Diptera</taxon>
        <taxon>Brachycera</taxon>
        <taxon>Muscomorpha</taxon>
        <taxon>Ephydroidea</taxon>
        <taxon>Drosophilidae</taxon>
        <taxon>Drosophila</taxon>
        <taxon>Sophophora</taxon>
    </lineage>
</organism>
<dbReference type="PANTHER" id="PTHR36170">
    <property type="entry name" value="CENTROSOMAL PROTEIN OF 89 KDA"/>
    <property type="match status" value="1"/>
</dbReference>
<proteinExistence type="predicted"/>
<dbReference type="InterPro" id="IPR033545">
    <property type="entry name" value="CEP89"/>
</dbReference>
<evidence type="ECO:0000256" key="2">
    <source>
        <dbReference type="SAM" id="MobiDB-lite"/>
    </source>
</evidence>
<keyword evidence="1" id="KW-0175">Coiled coil</keyword>
<dbReference type="OrthoDB" id="6622877at2759"/>
<dbReference type="GO" id="GO:0007005">
    <property type="term" value="P:mitochondrion organization"/>
    <property type="evidence" value="ECO:0007669"/>
    <property type="project" value="InterPro"/>
</dbReference>